<dbReference type="FunFam" id="2.40.110.10:FF:000001">
    <property type="entry name" value="Acyl-CoA dehydrogenase, mitochondrial"/>
    <property type="match status" value="1"/>
</dbReference>
<keyword evidence="5 8" id="KW-0285">Flavoprotein</keyword>
<dbReference type="GO" id="GO:0006552">
    <property type="term" value="P:L-leucine catabolic process"/>
    <property type="evidence" value="ECO:0007669"/>
    <property type="project" value="TreeGrafter"/>
</dbReference>
<dbReference type="EMBL" id="NPDY01000001">
    <property type="protein sequence ID" value="PJZ71371.1"/>
    <property type="molecule type" value="Genomic_DNA"/>
</dbReference>
<dbReference type="SUPFAM" id="SSF56645">
    <property type="entry name" value="Acyl-CoA dehydrogenase NM domain-like"/>
    <property type="match status" value="1"/>
</dbReference>
<dbReference type="Pfam" id="PF00441">
    <property type="entry name" value="Acyl-CoA_dh_1"/>
    <property type="match status" value="1"/>
</dbReference>
<dbReference type="Gene3D" id="1.10.540.10">
    <property type="entry name" value="Acyl-CoA dehydrogenase/oxidase, N-terminal domain"/>
    <property type="match status" value="1"/>
</dbReference>
<evidence type="ECO:0000313" key="14">
    <source>
        <dbReference type="Proteomes" id="UP000231962"/>
    </source>
</evidence>
<dbReference type="Pfam" id="PF02771">
    <property type="entry name" value="Acyl-CoA_dh_N"/>
    <property type="match status" value="1"/>
</dbReference>
<dbReference type="RefSeq" id="WP_100712333.1">
    <property type="nucleotide sequence ID" value="NZ_NPDY01000001.1"/>
</dbReference>
<dbReference type="AlphaFoldDB" id="A0A2M9ZSA1"/>
<keyword evidence="6 8" id="KW-0274">FAD</keyword>
<dbReference type="PIRSF" id="PIRSF016578">
    <property type="entry name" value="HsaA"/>
    <property type="match status" value="1"/>
</dbReference>
<dbReference type="GO" id="GO:0050660">
    <property type="term" value="F:flavin adenine dinucleotide binding"/>
    <property type="evidence" value="ECO:0007669"/>
    <property type="project" value="InterPro"/>
</dbReference>
<feature type="domain" description="Acyl-CoA dehydrogenase/oxidase C-terminal" evidence="9">
    <location>
        <begin position="242"/>
        <end position="385"/>
    </location>
</feature>
<evidence type="ECO:0000256" key="3">
    <source>
        <dbReference type="ARBA" id="ARBA00009347"/>
    </source>
</evidence>
<comment type="caution">
    <text evidence="13">The sequence shown here is derived from an EMBL/GenBank/DDBJ whole genome shotgun (WGS) entry which is preliminary data.</text>
</comment>
<dbReference type="FunFam" id="1.10.540.10:FF:000002">
    <property type="entry name" value="Acyl-CoA dehydrogenase FadE19"/>
    <property type="match status" value="1"/>
</dbReference>
<gene>
    <name evidence="12" type="ORF">CH360_02410</name>
    <name evidence="13" type="ORF">CH373_02410</name>
</gene>
<dbReference type="InterPro" id="IPR013786">
    <property type="entry name" value="AcylCoA_DH/ox_N"/>
</dbReference>
<evidence type="ECO:0000256" key="5">
    <source>
        <dbReference type="ARBA" id="ARBA00022630"/>
    </source>
</evidence>
<evidence type="ECO:0000256" key="4">
    <source>
        <dbReference type="ARBA" id="ARBA00022456"/>
    </source>
</evidence>
<dbReference type="InterPro" id="IPR006089">
    <property type="entry name" value="Acyl-CoA_DH_CS"/>
</dbReference>
<comment type="pathway">
    <text evidence="2">Amino-acid degradation; L-valine degradation.</text>
</comment>
<evidence type="ECO:0000256" key="6">
    <source>
        <dbReference type="ARBA" id="ARBA00022827"/>
    </source>
</evidence>
<evidence type="ECO:0000256" key="7">
    <source>
        <dbReference type="ARBA" id="ARBA00023002"/>
    </source>
</evidence>
<dbReference type="FunFam" id="1.20.140.10:FF:000001">
    <property type="entry name" value="Acyl-CoA dehydrogenase"/>
    <property type="match status" value="1"/>
</dbReference>
<proteinExistence type="inferred from homology"/>
<dbReference type="PANTHER" id="PTHR43884">
    <property type="entry name" value="ACYL-COA DEHYDROGENASE"/>
    <property type="match status" value="1"/>
</dbReference>
<dbReference type="InterPro" id="IPR009100">
    <property type="entry name" value="AcylCoA_DH/oxidase_NM_dom_sf"/>
</dbReference>
<sequence>MKATMEKKLDIFNPTEDHIALRENVATFAKQSLDSQAKSHDDEERFNLDLFRKLGSELGIFGVTIPQEHGGMGMDPVAAVIIHEELSAYDPGFTLSYLAHEVLFVNNFYFSSNEKQRQKYLSKVLSGEWIAGMGMTEPGAGTDVLGMTTVATRKGDRFVLNGIKQFITNGNTGNVFLIYAKTHKDARRTTSFVVESTFPGFSVGKKEEKMGMRSSPTTQLVFDNMEVPAENLLGSEDGALTHMMRNLEIERITLAAQSLGIAKRCVDIMCDYTIRHREAFGKKLIEFGQIQRLVAESYADFQAARALVYEVASKIHPENRNSLGAASAKLVSTQMAERVSRNAIQVLGGYGYCREYPVERLHRDAILLSIGGGTNEAMQKNIAADLKKIYGTTF</sequence>
<dbReference type="Proteomes" id="UP000231962">
    <property type="component" value="Unassembled WGS sequence"/>
</dbReference>
<dbReference type="Proteomes" id="UP000231990">
    <property type="component" value="Unassembled WGS sequence"/>
</dbReference>
<dbReference type="InterPro" id="IPR009075">
    <property type="entry name" value="AcylCo_DH/oxidase_C"/>
</dbReference>
<dbReference type="EMBL" id="NPDZ01000001">
    <property type="protein sequence ID" value="PJZ74905.1"/>
    <property type="molecule type" value="Genomic_DNA"/>
</dbReference>
<keyword evidence="7 8" id="KW-0560">Oxidoreductase</keyword>
<dbReference type="Gene3D" id="2.40.110.10">
    <property type="entry name" value="Butyryl-CoA Dehydrogenase, subunit A, domain 2"/>
    <property type="match status" value="1"/>
</dbReference>
<dbReference type="InterPro" id="IPR006091">
    <property type="entry name" value="Acyl-CoA_Oxase/DH_mid-dom"/>
</dbReference>
<reference evidence="14 15" key="1">
    <citation type="submission" date="2017-07" db="EMBL/GenBank/DDBJ databases">
        <title>Leptospira spp. isolated from tropical soils.</title>
        <authorList>
            <person name="Thibeaux R."/>
            <person name="Iraola G."/>
            <person name="Ferres I."/>
            <person name="Bierque E."/>
            <person name="Girault D."/>
            <person name="Soupe-Gilbert M.-E."/>
            <person name="Picardeau M."/>
            <person name="Goarant C."/>
        </authorList>
    </citation>
    <scope>NUCLEOTIDE SEQUENCE [LARGE SCALE GENOMIC DNA]</scope>
    <source>
        <strain evidence="13 15">FH1-B-B1</strain>
        <strain evidence="12 14">FH1-B-C1</strain>
    </source>
</reference>
<evidence type="ECO:0000259" key="9">
    <source>
        <dbReference type="Pfam" id="PF00441"/>
    </source>
</evidence>
<dbReference type="GO" id="GO:0008470">
    <property type="term" value="F:3-methylbutanoyl-CoA dehydrogenase activity"/>
    <property type="evidence" value="ECO:0007669"/>
    <property type="project" value="TreeGrafter"/>
</dbReference>
<feature type="domain" description="Acyl-CoA dehydrogenase/oxidase N-terminal" evidence="11">
    <location>
        <begin position="15"/>
        <end position="128"/>
    </location>
</feature>
<dbReference type="InterPro" id="IPR037069">
    <property type="entry name" value="AcylCoA_DH/ox_N_sf"/>
</dbReference>
<evidence type="ECO:0000259" key="10">
    <source>
        <dbReference type="Pfam" id="PF02770"/>
    </source>
</evidence>
<dbReference type="OrthoDB" id="335553at2"/>
<dbReference type="PROSITE" id="PS00072">
    <property type="entry name" value="ACYL_COA_DH_1"/>
    <property type="match status" value="1"/>
</dbReference>
<dbReference type="InterPro" id="IPR046373">
    <property type="entry name" value="Acyl-CoA_Oxase/DH_mid-dom_sf"/>
</dbReference>
<evidence type="ECO:0000313" key="15">
    <source>
        <dbReference type="Proteomes" id="UP000231990"/>
    </source>
</evidence>
<dbReference type="PROSITE" id="PS00073">
    <property type="entry name" value="ACYL_COA_DH_2"/>
    <property type="match status" value="1"/>
</dbReference>
<keyword evidence="14" id="KW-1185">Reference proteome</keyword>
<evidence type="ECO:0000313" key="12">
    <source>
        <dbReference type="EMBL" id="PJZ71371.1"/>
    </source>
</evidence>
<feature type="domain" description="Acyl-CoA oxidase/dehydrogenase middle" evidence="10">
    <location>
        <begin position="133"/>
        <end position="225"/>
    </location>
</feature>
<dbReference type="Pfam" id="PF02770">
    <property type="entry name" value="Acyl-CoA_dh_M"/>
    <property type="match status" value="1"/>
</dbReference>
<accession>A0A2M9ZSA1</accession>
<evidence type="ECO:0000259" key="11">
    <source>
        <dbReference type="Pfam" id="PF02771"/>
    </source>
</evidence>
<evidence type="ECO:0000256" key="1">
    <source>
        <dbReference type="ARBA" id="ARBA00001974"/>
    </source>
</evidence>
<dbReference type="SUPFAM" id="SSF47203">
    <property type="entry name" value="Acyl-CoA dehydrogenase C-terminal domain-like"/>
    <property type="match status" value="1"/>
</dbReference>
<organism evidence="13 15">
    <name type="scientific">Leptospira perolatii</name>
    <dbReference type="NCBI Taxonomy" id="2023191"/>
    <lineage>
        <taxon>Bacteria</taxon>
        <taxon>Pseudomonadati</taxon>
        <taxon>Spirochaetota</taxon>
        <taxon>Spirochaetia</taxon>
        <taxon>Leptospirales</taxon>
        <taxon>Leptospiraceae</taxon>
        <taxon>Leptospira</taxon>
    </lineage>
</organism>
<evidence type="ECO:0000256" key="8">
    <source>
        <dbReference type="RuleBase" id="RU362125"/>
    </source>
</evidence>
<dbReference type="Gene3D" id="1.20.140.10">
    <property type="entry name" value="Butyryl-CoA Dehydrogenase, subunit A, domain 3"/>
    <property type="match status" value="1"/>
</dbReference>
<evidence type="ECO:0000313" key="13">
    <source>
        <dbReference type="EMBL" id="PJZ74905.1"/>
    </source>
</evidence>
<dbReference type="InterPro" id="IPR036250">
    <property type="entry name" value="AcylCo_DH-like_C"/>
</dbReference>
<dbReference type="PANTHER" id="PTHR43884:SF12">
    <property type="entry name" value="ISOVALERYL-COA DEHYDROGENASE, MITOCHONDRIAL-RELATED"/>
    <property type="match status" value="1"/>
</dbReference>
<evidence type="ECO:0000256" key="2">
    <source>
        <dbReference type="ARBA" id="ARBA00005109"/>
    </source>
</evidence>
<name>A0A2M9ZSA1_9LEPT</name>
<comment type="similarity">
    <text evidence="3 8">Belongs to the acyl-CoA dehydrogenase family.</text>
</comment>
<protein>
    <submittedName>
        <fullName evidence="13">Isovaleryl-CoA dehydrogenase</fullName>
    </submittedName>
</protein>
<keyword evidence="4" id="KW-0101">Branched-chain amino acid catabolism</keyword>
<comment type="cofactor">
    <cofactor evidence="1 8">
        <name>FAD</name>
        <dbReference type="ChEBI" id="CHEBI:57692"/>
    </cofactor>
</comment>